<comment type="caution">
    <text evidence="1">The sequence shown here is derived from an EMBL/GenBank/DDBJ whole genome shotgun (WGS) entry which is preliminary data.</text>
</comment>
<name>A0ABD2H6K0_PAGBO</name>
<dbReference type="AlphaFoldDB" id="A0ABD2H6K0"/>
<reference evidence="1 2" key="1">
    <citation type="journal article" date="2022" name="G3 (Bethesda)">
        <title>Evaluating Illumina-, Nanopore-, and PacBio-based genome assembly strategies with the bald notothen, Trematomus borchgrevinki.</title>
        <authorList>
            <person name="Rayamajhi N."/>
            <person name="Cheng C.C."/>
            <person name="Catchen J.M."/>
        </authorList>
    </citation>
    <scope>NUCLEOTIDE SEQUENCE [LARGE SCALE GENOMIC DNA]</scope>
    <source>
        <strain evidence="1">AGRC-2024</strain>
    </source>
</reference>
<organism evidence="1 2">
    <name type="scientific">Pagothenia borchgrevinki</name>
    <name type="common">Bald rockcod</name>
    <name type="synonym">Trematomus borchgrevinki</name>
    <dbReference type="NCBI Taxonomy" id="8213"/>
    <lineage>
        <taxon>Eukaryota</taxon>
        <taxon>Metazoa</taxon>
        <taxon>Chordata</taxon>
        <taxon>Craniata</taxon>
        <taxon>Vertebrata</taxon>
        <taxon>Euteleostomi</taxon>
        <taxon>Actinopterygii</taxon>
        <taxon>Neopterygii</taxon>
        <taxon>Teleostei</taxon>
        <taxon>Neoteleostei</taxon>
        <taxon>Acanthomorphata</taxon>
        <taxon>Eupercaria</taxon>
        <taxon>Perciformes</taxon>
        <taxon>Notothenioidei</taxon>
        <taxon>Nototheniidae</taxon>
        <taxon>Pagothenia</taxon>
    </lineage>
</organism>
<sequence>MEVKKKNFLGNLRLKTKLVNLKKPGRKKLAQQGRKLAHRRSISVPDLRFVPDESFPADNPRWVHSL</sequence>
<dbReference type="Proteomes" id="UP001619887">
    <property type="component" value="Unassembled WGS sequence"/>
</dbReference>
<proteinExistence type="predicted"/>
<evidence type="ECO:0000313" key="1">
    <source>
        <dbReference type="EMBL" id="KAL3061588.1"/>
    </source>
</evidence>
<dbReference type="EMBL" id="JBIYXZ010002072">
    <property type="protein sequence ID" value="KAL3061588.1"/>
    <property type="molecule type" value="Genomic_DNA"/>
</dbReference>
<keyword evidence="2" id="KW-1185">Reference proteome</keyword>
<reference evidence="1 2" key="2">
    <citation type="journal article" date="2024" name="G3 (Bethesda)">
        <title>The genome of the cryopelagic Antarctic bald notothen, Trematomus borchgrevinki.</title>
        <authorList>
            <person name="Rayamajhi N."/>
            <person name="Rivera-Colon A.G."/>
            <person name="Minhas B.F."/>
            <person name="Cheng C.C."/>
            <person name="Catchen J.M."/>
        </authorList>
    </citation>
    <scope>NUCLEOTIDE SEQUENCE [LARGE SCALE GENOMIC DNA]</scope>
    <source>
        <strain evidence="1">AGRC-2024</strain>
    </source>
</reference>
<accession>A0ABD2H6K0</accession>
<protein>
    <submittedName>
        <fullName evidence="1">Uncharacterized protein</fullName>
    </submittedName>
</protein>
<gene>
    <name evidence="1" type="ORF">OYC64_009700</name>
</gene>
<evidence type="ECO:0000313" key="2">
    <source>
        <dbReference type="Proteomes" id="UP001619887"/>
    </source>
</evidence>